<dbReference type="SUPFAM" id="SSF53756">
    <property type="entry name" value="UDP-Glycosyltransferase/glycogen phosphorylase"/>
    <property type="match status" value="1"/>
</dbReference>
<dbReference type="PANTHER" id="PTHR46401">
    <property type="entry name" value="GLYCOSYLTRANSFERASE WBBK-RELATED"/>
    <property type="match status" value="1"/>
</dbReference>
<dbReference type="STRING" id="990371.SAMN05421813_13615"/>
<sequence length="365" mass="42040">MKVGVDVRDLRIAKSGAKTYLEELVREFKTYRDPHIEFIFYDAGIPVYTGRNKALKLIEHIRYFIWKQVQLPVKLLIDRCDIVFCTDYFVPYIHLRYKTVTVFHDAFFYEYPDHYNKLWLYLFRTIGVSAAKRAFAVVTPTNYTKARLSELSGIPDQKIRVIYEGPKTFSPGKNTFRPKEKYGSYLLHVGTMEIRKNIVNLIKAYHLLVPKYPELKLILIGQFSPKTTIDDKNAIMSYISKHQLEGRVLFPGYVTDEELSLYYKDAIAYVFPSLNEGFGIPVLEAFRAKIPVLVANNSCLPEVGGDAVLTFNPYDAEDIKFKLENLLDNPDLAKTLILKGSARLALFNWKTASTELISLFKEAAR</sequence>
<keyword evidence="5" id="KW-1185">Reference proteome</keyword>
<evidence type="ECO:0000313" key="4">
    <source>
        <dbReference type="EMBL" id="SDN05015.1"/>
    </source>
</evidence>
<dbReference type="Pfam" id="PF13439">
    <property type="entry name" value="Glyco_transf_4"/>
    <property type="match status" value="1"/>
</dbReference>
<dbReference type="GO" id="GO:0016757">
    <property type="term" value="F:glycosyltransferase activity"/>
    <property type="evidence" value="ECO:0007669"/>
    <property type="project" value="InterPro"/>
</dbReference>
<gene>
    <name evidence="4" type="ORF">SAMN05421813_13615</name>
</gene>
<dbReference type="InterPro" id="IPR028098">
    <property type="entry name" value="Glyco_trans_4-like_N"/>
</dbReference>
<evidence type="ECO:0000259" key="2">
    <source>
        <dbReference type="Pfam" id="PF00534"/>
    </source>
</evidence>
<dbReference type="PANTHER" id="PTHR46401:SF2">
    <property type="entry name" value="GLYCOSYLTRANSFERASE WBBK-RELATED"/>
    <property type="match status" value="1"/>
</dbReference>
<reference evidence="5" key="1">
    <citation type="submission" date="2016-10" db="EMBL/GenBank/DDBJ databases">
        <authorList>
            <person name="Varghese N."/>
            <person name="Submissions S."/>
        </authorList>
    </citation>
    <scope>NUCLEOTIDE SEQUENCE [LARGE SCALE GENOMIC DNA]</scope>
    <source>
        <strain evidence="5">DSM 24536</strain>
    </source>
</reference>
<accession>A0A1G9Y900</accession>
<name>A0A1G9Y900_9SPHI</name>
<dbReference type="Pfam" id="PF00534">
    <property type="entry name" value="Glycos_transf_1"/>
    <property type="match status" value="1"/>
</dbReference>
<dbReference type="CDD" id="cd03809">
    <property type="entry name" value="GT4_MtfB-like"/>
    <property type="match status" value="1"/>
</dbReference>
<feature type="domain" description="Glycosyltransferase subfamily 4-like N-terminal" evidence="3">
    <location>
        <begin position="16"/>
        <end position="165"/>
    </location>
</feature>
<dbReference type="EMBL" id="FNHH01000036">
    <property type="protein sequence ID" value="SDN05015.1"/>
    <property type="molecule type" value="Genomic_DNA"/>
</dbReference>
<protein>
    <submittedName>
        <fullName evidence="4">Glycosyltransferase involved in cell wall bisynthesis</fullName>
    </submittedName>
</protein>
<evidence type="ECO:0000313" key="5">
    <source>
        <dbReference type="Proteomes" id="UP000199226"/>
    </source>
</evidence>
<dbReference type="InterPro" id="IPR001296">
    <property type="entry name" value="Glyco_trans_1"/>
</dbReference>
<feature type="domain" description="Glycosyl transferase family 1" evidence="2">
    <location>
        <begin position="183"/>
        <end position="337"/>
    </location>
</feature>
<dbReference type="GO" id="GO:0009103">
    <property type="term" value="P:lipopolysaccharide biosynthetic process"/>
    <property type="evidence" value="ECO:0007669"/>
    <property type="project" value="TreeGrafter"/>
</dbReference>
<evidence type="ECO:0000256" key="1">
    <source>
        <dbReference type="ARBA" id="ARBA00022679"/>
    </source>
</evidence>
<dbReference type="Gene3D" id="3.40.50.2000">
    <property type="entry name" value="Glycogen Phosphorylase B"/>
    <property type="match status" value="2"/>
</dbReference>
<dbReference type="RefSeq" id="WP_090706853.1">
    <property type="nucleotide sequence ID" value="NZ_FNHH01000036.1"/>
</dbReference>
<dbReference type="OrthoDB" id="9801609at2"/>
<dbReference type="AlphaFoldDB" id="A0A1G9Y900"/>
<proteinExistence type="predicted"/>
<evidence type="ECO:0000259" key="3">
    <source>
        <dbReference type="Pfam" id="PF13439"/>
    </source>
</evidence>
<organism evidence="4 5">
    <name type="scientific">Daejeonella rubra</name>
    <dbReference type="NCBI Taxonomy" id="990371"/>
    <lineage>
        <taxon>Bacteria</taxon>
        <taxon>Pseudomonadati</taxon>
        <taxon>Bacteroidota</taxon>
        <taxon>Sphingobacteriia</taxon>
        <taxon>Sphingobacteriales</taxon>
        <taxon>Sphingobacteriaceae</taxon>
        <taxon>Daejeonella</taxon>
    </lineage>
</organism>
<keyword evidence="1 4" id="KW-0808">Transferase</keyword>
<dbReference type="Proteomes" id="UP000199226">
    <property type="component" value="Unassembled WGS sequence"/>
</dbReference>